<evidence type="ECO:0000313" key="3">
    <source>
        <dbReference type="Proteomes" id="UP001345219"/>
    </source>
</evidence>
<gene>
    <name evidence="2" type="ORF">SAY87_005184</name>
</gene>
<evidence type="ECO:0000256" key="1">
    <source>
        <dbReference type="SAM" id="MobiDB-lite"/>
    </source>
</evidence>
<name>A0AAN7Q5W4_9MYRT</name>
<dbReference type="EMBL" id="JAXIOK010000010">
    <property type="protein sequence ID" value="KAK4760291.1"/>
    <property type="molecule type" value="Genomic_DNA"/>
</dbReference>
<sequence length="153" mass="17284">MYLCDPKPVGGEIAEVLEFVATGKTMVASSDHRISSKIGKDLEIIHLDLTGVLKWAWIDMGKSRLEWAPLILLWTLAKSTNRTYPVADELSSSYSDSSESFRSQKERVMCENMVVDEGNSVAEEEVKKPLVSHQREERSLNPLKAEEEELIKM</sequence>
<organism evidence="2 3">
    <name type="scientific">Trapa incisa</name>
    <dbReference type="NCBI Taxonomy" id="236973"/>
    <lineage>
        <taxon>Eukaryota</taxon>
        <taxon>Viridiplantae</taxon>
        <taxon>Streptophyta</taxon>
        <taxon>Embryophyta</taxon>
        <taxon>Tracheophyta</taxon>
        <taxon>Spermatophyta</taxon>
        <taxon>Magnoliopsida</taxon>
        <taxon>eudicotyledons</taxon>
        <taxon>Gunneridae</taxon>
        <taxon>Pentapetalae</taxon>
        <taxon>rosids</taxon>
        <taxon>malvids</taxon>
        <taxon>Myrtales</taxon>
        <taxon>Lythraceae</taxon>
        <taxon>Trapa</taxon>
    </lineage>
</organism>
<evidence type="ECO:0000313" key="2">
    <source>
        <dbReference type="EMBL" id="KAK4760291.1"/>
    </source>
</evidence>
<protein>
    <submittedName>
        <fullName evidence="2">Uncharacterized protein</fullName>
    </submittedName>
</protein>
<dbReference type="Proteomes" id="UP001345219">
    <property type="component" value="Chromosome 5"/>
</dbReference>
<accession>A0AAN7Q5W4</accession>
<proteinExistence type="predicted"/>
<feature type="region of interest" description="Disordered" evidence="1">
    <location>
        <begin position="125"/>
        <end position="153"/>
    </location>
</feature>
<comment type="caution">
    <text evidence="2">The sequence shown here is derived from an EMBL/GenBank/DDBJ whole genome shotgun (WGS) entry which is preliminary data.</text>
</comment>
<reference evidence="2 3" key="1">
    <citation type="journal article" date="2023" name="Hortic Res">
        <title>Pangenome of water caltrop reveals structural variations and asymmetric subgenome divergence after allopolyploidization.</title>
        <authorList>
            <person name="Zhang X."/>
            <person name="Chen Y."/>
            <person name="Wang L."/>
            <person name="Yuan Y."/>
            <person name="Fang M."/>
            <person name="Shi L."/>
            <person name="Lu R."/>
            <person name="Comes H.P."/>
            <person name="Ma Y."/>
            <person name="Chen Y."/>
            <person name="Huang G."/>
            <person name="Zhou Y."/>
            <person name="Zheng Z."/>
            <person name="Qiu Y."/>
        </authorList>
    </citation>
    <scope>NUCLEOTIDE SEQUENCE [LARGE SCALE GENOMIC DNA]</scope>
    <source>
        <tissue evidence="2">Roots</tissue>
    </source>
</reference>
<dbReference type="AlphaFoldDB" id="A0AAN7Q5W4"/>
<feature type="compositionally biased region" description="Basic and acidic residues" evidence="1">
    <location>
        <begin position="125"/>
        <end position="139"/>
    </location>
</feature>
<keyword evidence="3" id="KW-1185">Reference proteome</keyword>